<dbReference type="Pfam" id="PF00106">
    <property type="entry name" value="adh_short"/>
    <property type="match status" value="1"/>
</dbReference>
<dbReference type="OrthoDB" id="191139at2759"/>
<accession>A0A834ITQ2</accession>
<evidence type="ECO:0000256" key="1">
    <source>
        <dbReference type="ARBA" id="ARBA00023002"/>
    </source>
</evidence>
<dbReference type="GO" id="GO:0016491">
    <property type="term" value="F:oxidoreductase activity"/>
    <property type="evidence" value="ECO:0007669"/>
    <property type="project" value="UniProtKB-KW"/>
</dbReference>
<evidence type="ECO:0000256" key="2">
    <source>
        <dbReference type="RuleBase" id="RU000363"/>
    </source>
</evidence>
<dbReference type="SUPFAM" id="SSF51735">
    <property type="entry name" value="NAD(P)-binding Rossmann-fold domains"/>
    <property type="match status" value="1"/>
</dbReference>
<comment type="similarity">
    <text evidence="2">Belongs to the short-chain dehydrogenases/reductases (SDR) family.</text>
</comment>
<dbReference type="PRINTS" id="PR00080">
    <property type="entry name" value="SDRFAMILY"/>
</dbReference>
<dbReference type="PANTHER" id="PTHR43157:SF31">
    <property type="entry name" value="PHOSPHATIDYLINOSITOL-GLYCAN BIOSYNTHESIS CLASS F PROTEIN"/>
    <property type="match status" value="1"/>
</dbReference>
<organism evidence="3 4">
    <name type="scientific">Rhynchophorus ferrugineus</name>
    <name type="common">Red palm weevil</name>
    <name type="synonym">Curculio ferrugineus</name>
    <dbReference type="NCBI Taxonomy" id="354439"/>
    <lineage>
        <taxon>Eukaryota</taxon>
        <taxon>Metazoa</taxon>
        <taxon>Ecdysozoa</taxon>
        <taxon>Arthropoda</taxon>
        <taxon>Hexapoda</taxon>
        <taxon>Insecta</taxon>
        <taxon>Pterygota</taxon>
        <taxon>Neoptera</taxon>
        <taxon>Endopterygota</taxon>
        <taxon>Coleoptera</taxon>
        <taxon>Polyphaga</taxon>
        <taxon>Cucujiformia</taxon>
        <taxon>Curculionidae</taxon>
        <taxon>Dryophthorinae</taxon>
        <taxon>Rhynchophorus</taxon>
    </lineage>
</organism>
<reference evidence="3" key="1">
    <citation type="submission" date="2020-08" db="EMBL/GenBank/DDBJ databases">
        <title>Genome sequencing and assembly of the red palm weevil Rhynchophorus ferrugineus.</title>
        <authorList>
            <person name="Dias G.B."/>
            <person name="Bergman C.M."/>
            <person name="Manee M."/>
        </authorList>
    </citation>
    <scope>NUCLEOTIDE SEQUENCE</scope>
    <source>
        <strain evidence="3">AA-2017</strain>
        <tissue evidence="3">Whole larva</tissue>
    </source>
</reference>
<dbReference type="InterPro" id="IPR002347">
    <property type="entry name" value="SDR_fam"/>
</dbReference>
<dbReference type="PANTHER" id="PTHR43157">
    <property type="entry name" value="PHOSPHATIDYLINOSITOL-GLYCAN BIOSYNTHESIS CLASS F PROTEIN-RELATED"/>
    <property type="match status" value="1"/>
</dbReference>
<keyword evidence="4" id="KW-1185">Reference proteome</keyword>
<protein>
    <submittedName>
        <fullName evidence="3">Uncharacterized protein</fullName>
    </submittedName>
</protein>
<dbReference type="Proteomes" id="UP000625711">
    <property type="component" value="Unassembled WGS sequence"/>
</dbReference>
<dbReference type="EMBL" id="JAACXV010000042">
    <property type="protein sequence ID" value="KAF7285876.1"/>
    <property type="molecule type" value="Genomic_DNA"/>
</dbReference>
<sequence>MSCLEYSIFWVVVGLISYKIWLKLTTGWCTSNVCLVGKTVIVTGGNSGIGYETAGDLAKRGAKVILACRVEKKGLAAVRKLIEQTDNPNIFFKPLDLCSFRSVRAFADDIIKTEKRLDILINNAGAGVLPPKTTEDGLQIMMQTNYFGHFLLTNLLLDLIKQTPKSRIVNVSSFLAQYPFKLDVKNLNKYPQTGLRQINDLIMYCRTKLCSVLFTIELTEQLKGTSTTAYSLHPGVINTGIFRNHPLWLRYPTYLTIYLFYKNAIEGAQTTVYCSVTKNIEHLSGDHFQDCKVVDRYPNAWNPDLAKDLWAESMKIVGLHNK</sequence>
<dbReference type="PRINTS" id="PR00081">
    <property type="entry name" value="GDHRDH"/>
</dbReference>
<dbReference type="Gene3D" id="3.40.50.720">
    <property type="entry name" value="NAD(P)-binding Rossmann-like Domain"/>
    <property type="match status" value="1"/>
</dbReference>
<keyword evidence="1" id="KW-0560">Oxidoreductase</keyword>
<dbReference type="InterPro" id="IPR036291">
    <property type="entry name" value="NAD(P)-bd_dom_sf"/>
</dbReference>
<gene>
    <name evidence="3" type="ORF">GWI33_009553</name>
</gene>
<proteinExistence type="inferred from homology"/>
<dbReference type="AlphaFoldDB" id="A0A834ITQ2"/>
<dbReference type="CDD" id="cd05327">
    <property type="entry name" value="retinol-DH_like_SDR_c_like"/>
    <property type="match status" value="1"/>
</dbReference>
<comment type="caution">
    <text evidence="3">The sequence shown here is derived from an EMBL/GenBank/DDBJ whole genome shotgun (WGS) entry which is preliminary data.</text>
</comment>
<name>A0A834ITQ2_RHYFE</name>
<evidence type="ECO:0000313" key="4">
    <source>
        <dbReference type="Proteomes" id="UP000625711"/>
    </source>
</evidence>
<evidence type="ECO:0000313" key="3">
    <source>
        <dbReference type="EMBL" id="KAF7285876.1"/>
    </source>
</evidence>